<comment type="function">
    <text evidence="5">Involved in nucleotide metabolism via production of dUMP, the immediate precursor of thymidine nucleotides, and decreases the intracellular concentration of dUTP so that uracil cannot be incorporated into DNA.</text>
</comment>
<dbReference type="PANTHER" id="PTHR11241">
    <property type="entry name" value="DEOXYURIDINE 5'-TRIPHOSPHATE NUCLEOTIDOHYDROLASE"/>
    <property type="match status" value="1"/>
</dbReference>
<evidence type="ECO:0000256" key="6">
    <source>
        <dbReference type="SAM" id="MobiDB-lite"/>
    </source>
</evidence>
<dbReference type="GO" id="GO:0046081">
    <property type="term" value="P:dUTP catabolic process"/>
    <property type="evidence" value="ECO:0007669"/>
    <property type="project" value="UniProtKB-UniRule"/>
</dbReference>
<comment type="similarity">
    <text evidence="2 5">Belongs to the dUTPase family.</text>
</comment>
<dbReference type="CDD" id="cd07557">
    <property type="entry name" value="trimeric_dUTPase"/>
    <property type="match status" value="1"/>
</dbReference>
<comment type="cofactor">
    <cofactor evidence="5">
        <name>Mg(2+)</name>
        <dbReference type="ChEBI" id="CHEBI:18420"/>
    </cofactor>
</comment>
<keyword evidence="9" id="KW-1185">Reference proteome</keyword>
<evidence type="ECO:0000256" key="1">
    <source>
        <dbReference type="ARBA" id="ARBA00005142"/>
    </source>
</evidence>
<gene>
    <name evidence="8" type="ORF">Zmor_008708</name>
</gene>
<evidence type="ECO:0000313" key="8">
    <source>
        <dbReference type="EMBL" id="KAJ3619885.1"/>
    </source>
</evidence>
<dbReference type="Proteomes" id="UP001168821">
    <property type="component" value="Unassembled WGS sequence"/>
</dbReference>
<dbReference type="AlphaFoldDB" id="A0AA38HK95"/>
<reference evidence="8" key="1">
    <citation type="journal article" date="2023" name="G3 (Bethesda)">
        <title>Whole genome assemblies of Zophobas morio and Tenebrio molitor.</title>
        <authorList>
            <person name="Kaur S."/>
            <person name="Stinson S.A."/>
            <person name="diCenzo G.C."/>
        </authorList>
    </citation>
    <scope>NUCLEOTIDE SEQUENCE</scope>
    <source>
        <strain evidence="8">QUZm001</strain>
    </source>
</reference>
<evidence type="ECO:0000256" key="3">
    <source>
        <dbReference type="ARBA" id="ARBA00022801"/>
    </source>
</evidence>
<dbReference type="GO" id="GO:0004170">
    <property type="term" value="F:dUTP diphosphatase activity"/>
    <property type="evidence" value="ECO:0007669"/>
    <property type="project" value="UniProtKB-UniRule"/>
</dbReference>
<comment type="catalytic activity">
    <reaction evidence="5">
        <text>dUTP + H2O = dUMP + diphosphate + H(+)</text>
        <dbReference type="Rhea" id="RHEA:10248"/>
        <dbReference type="ChEBI" id="CHEBI:15377"/>
        <dbReference type="ChEBI" id="CHEBI:15378"/>
        <dbReference type="ChEBI" id="CHEBI:33019"/>
        <dbReference type="ChEBI" id="CHEBI:61555"/>
        <dbReference type="ChEBI" id="CHEBI:246422"/>
        <dbReference type="EC" id="3.6.1.23"/>
    </reaction>
</comment>
<dbReference type="InterPro" id="IPR029054">
    <property type="entry name" value="dUTPase-like"/>
</dbReference>
<dbReference type="InterPro" id="IPR033704">
    <property type="entry name" value="dUTPase_trimeric"/>
</dbReference>
<proteinExistence type="inferred from homology"/>
<sequence length="164" mass="17930">MSSLQPFRLPHRVLALLHADQAQGYSSDIVVPAKGKELIKTDIAIAIPPNCYGRIGLYQFQMSRGYYTEDSKFSFIHIAPRSGLAWKLSVDVGGGVVDADYRGPLGVILFNHGEKDFSIKRGDRVAQLILEKIITPTVEEVSELEPTARGSGGFGSTGMKDLHL</sequence>
<feature type="region of interest" description="Disordered" evidence="6">
    <location>
        <begin position="144"/>
        <end position="164"/>
    </location>
</feature>
<comment type="pathway">
    <text evidence="1 5">Pyrimidine metabolism; dUMP biosynthesis; dUMP from dCTP (dUTP route): step 2/2.</text>
</comment>
<dbReference type="SUPFAM" id="SSF51283">
    <property type="entry name" value="dUTPase-like"/>
    <property type="match status" value="1"/>
</dbReference>
<comment type="caution">
    <text evidence="8">The sequence shown here is derived from an EMBL/GenBank/DDBJ whole genome shotgun (WGS) entry which is preliminary data.</text>
</comment>
<dbReference type="EMBL" id="JALNTZ010002195">
    <property type="protein sequence ID" value="KAJ3619885.1"/>
    <property type="molecule type" value="Genomic_DNA"/>
</dbReference>
<dbReference type="GO" id="GO:0000287">
    <property type="term" value="F:magnesium ion binding"/>
    <property type="evidence" value="ECO:0007669"/>
    <property type="project" value="UniProtKB-UniRule"/>
</dbReference>
<evidence type="ECO:0000256" key="5">
    <source>
        <dbReference type="RuleBase" id="RU367024"/>
    </source>
</evidence>
<dbReference type="InterPro" id="IPR008181">
    <property type="entry name" value="dUTPase"/>
</dbReference>
<evidence type="ECO:0000256" key="2">
    <source>
        <dbReference type="ARBA" id="ARBA00006581"/>
    </source>
</evidence>
<name>A0AA38HK95_9CUCU</name>
<keyword evidence="5" id="KW-0460">Magnesium</keyword>
<keyword evidence="5" id="KW-0479">Metal-binding</keyword>
<dbReference type="EC" id="3.6.1.23" evidence="5"/>
<evidence type="ECO:0000313" key="9">
    <source>
        <dbReference type="Proteomes" id="UP001168821"/>
    </source>
</evidence>
<keyword evidence="4 5" id="KW-0546">Nucleotide metabolism</keyword>
<dbReference type="GO" id="GO:0006226">
    <property type="term" value="P:dUMP biosynthetic process"/>
    <property type="evidence" value="ECO:0007669"/>
    <property type="project" value="UniProtKB-UniRule"/>
</dbReference>
<keyword evidence="3 5" id="KW-0378">Hydrolase</keyword>
<evidence type="ECO:0000256" key="4">
    <source>
        <dbReference type="ARBA" id="ARBA00023080"/>
    </source>
</evidence>
<organism evidence="8 9">
    <name type="scientific">Zophobas morio</name>
    <dbReference type="NCBI Taxonomy" id="2755281"/>
    <lineage>
        <taxon>Eukaryota</taxon>
        <taxon>Metazoa</taxon>
        <taxon>Ecdysozoa</taxon>
        <taxon>Arthropoda</taxon>
        <taxon>Hexapoda</taxon>
        <taxon>Insecta</taxon>
        <taxon>Pterygota</taxon>
        <taxon>Neoptera</taxon>
        <taxon>Endopterygota</taxon>
        <taxon>Coleoptera</taxon>
        <taxon>Polyphaga</taxon>
        <taxon>Cucujiformia</taxon>
        <taxon>Tenebrionidae</taxon>
        <taxon>Zophobas</taxon>
    </lineage>
</organism>
<accession>A0AA38HK95</accession>
<feature type="domain" description="dUTPase-like" evidence="7">
    <location>
        <begin position="78"/>
        <end position="158"/>
    </location>
</feature>
<evidence type="ECO:0000259" key="7">
    <source>
        <dbReference type="Pfam" id="PF00692"/>
    </source>
</evidence>
<dbReference type="Pfam" id="PF00692">
    <property type="entry name" value="dUTPase"/>
    <property type="match status" value="1"/>
</dbReference>
<dbReference type="Gene3D" id="2.70.40.10">
    <property type="match status" value="1"/>
</dbReference>
<dbReference type="NCBIfam" id="TIGR00576">
    <property type="entry name" value="dut"/>
    <property type="match status" value="1"/>
</dbReference>
<dbReference type="PANTHER" id="PTHR11241:SF0">
    <property type="entry name" value="DEOXYURIDINE 5'-TRIPHOSPHATE NUCLEOTIDOHYDROLASE"/>
    <property type="match status" value="1"/>
</dbReference>
<dbReference type="InterPro" id="IPR036157">
    <property type="entry name" value="dUTPase-like_sf"/>
</dbReference>
<protein>
    <recommendedName>
        <fullName evidence="5">Deoxyuridine 5'-triphosphate nucleotidohydrolase</fullName>
        <shortName evidence="5">dUTPase</shortName>
        <ecNumber evidence="5">3.6.1.23</ecNumber>
    </recommendedName>
    <alternativeName>
        <fullName evidence="5">dUTP pyrophosphatase</fullName>
    </alternativeName>
</protein>